<organism evidence="1 2">
    <name type="scientific">Plebeiibacterium sediminum</name>
    <dbReference type="NCBI Taxonomy" id="2992112"/>
    <lineage>
        <taxon>Bacteria</taxon>
        <taxon>Pseudomonadati</taxon>
        <taxon>Bacteroidota</taxon>
        <taxon>Bacteroidia</taxon>
        <taxon>Marinilabiliales</taxon>
        <taxon>Marinilabiliaceae</taxon>
        <taxon>Plebeiibacterium</taxon>
    </lineage>
</organism>
<evidence type="ECO:0000313" key="1">
    <source>
        <dbReference type="EMBL" id="MCW3786090.1"/>
    </source>
</evidence>
<comment type="caution">
    <text evidence="1">The sequence shown here is derived from an EMBL/GenBank/DDBJ whole genome shotgun (WGS) entry which is preliminary data.</text>
</comment>
<reference evidence="1" key="1">
    <citation type="submission" date="2022-10" db="EMBL/GenBank/DDBJ databases">
        <authorList>
            <person name="Yu W.X."/>
        </authorList>
    </citation>
    <scope>NUCLEOTIDE SEQUENCE</scope>
    <source>
        <strain evidence="1">AAT</strain>
    </source>
</reference>
<accession>A0AAE3SE70</accession>
<protein>
    <submittedName>
        <fullName evidence="1">Uncharacterized protein</fullName>
    </submittedName>
</protein>
<sequence length="63" mass="7470">MLEHQMKVLLGVAKNPHLFRKELIKSFTWLSVEELEVLRKWIKSEFGSYYDHLIGEIFYGISA</sequence>
<name>A0AAE3SE70_9BACT</name>
<gene>
    <name evidence="1" type="ORF">OM075_06395</name>
</gene>
<dbReference type="Proteomes" id="UP001209229">
    <property type="component" value="Unassembled WGS sequence"/>
</dbReference>
<dbReference type="RefSeq" id="WP_301189660.1">
    <property type="nucleotide sequence ID" value="NZ_JAPDPJ010000010.1"/>
</dbReference>
<proteinExistence type="predicted"/>
<keyword evidence="2" id="KW-1185">Reference proteome</keyword>
<dbReference type="AlphaFoldDB" id="A0AAE3SE70"/>
<evidence type="ECO:0000313" key="2">
    <source>
        <dbReference type="Proteomes" id="UP001209229"/>
    </source>
</evidence>
<dbReference type="EMBL" id="JAPDPJ010000010">
    <property type="protein sequence ID" value="MCW3786090.1"/>
    <property type="molecule type" value="Genomic_DNA"/>
</dbReference>